<gene>
    <name evidence="2" type="ORF">TBIB3V08_LOCUS506</name>
</gene>
<evidence type="ECO:0000313" key="2">
    <source>
        <dbReference type="EMBL" id="CAD7437904.1"/>
    </source>
</evidence>
<evidence type="ECO:0000256" key="1">
    <source>
        <dbReference type="SAM" id="MobiDB-lite"/>
    </source>
</evidence>
<feature type="compositionally biased region" description="Basic and acidic residues" evidence="1">
    <location>
        <begin position="94"/>
        <end position="113"/>
    </location>
</feature>
<accession>A0A7R9ENS4</accession>
<organism evidence="2">
    <name type="scientific">Timema bartmani</name>
    <dbReference type="NCBI Taxonomy" id="61472"/>
    <lineage>
        <taxon>Eukaryota</taxon>
        <taxon>Metazoa</taxon>
        <taxon>Ecdysozoa</taxon>
        <taxon>Arthropoda</taxon>
        <taxon>Hexapoda</taxon>
        <taxon>Insecta</taxon>
        <taxon>Pterygota</taxon>
        <taxon>Neoptera</taxon>
        <taxon>Polyneoptera</taxon>
        <taxon>Phasmatodea</taxon>
        <taxon>Timematodea</taxon>
        <taxon>Timematoidea</taxon>
        <taxon>Timematidae</taxon>
        <taxon>Timema</taxon>
    </lineage>
</organism>
<dbReference type="EMBL" id="OD564342">
    <property type="protein sequence ID" value="CAD7437904.1"/>
    <property type="molecule type" value="Genomic_DNA"/>
</dbReference>
<dbReference type="AlphaFoldDB" id="A0A7R9ENS4"/>
<sequence length="156" mass="17884">MEQNFRSQIEPTLKVGWKGTREKEEEVLQNGSEVTIEEVSLPKSPEADTTLAEEIKSTGDEKEVEKEGEKSVKKEKEKKDKVKKKWSFRSISFSKKDKSKPARDEGKNGDLTKEGATAEPLTEEDYYFYFLVTHALEKFTPQPQPLSPTHAEEFLE</sequence>
<reference evidence="2" key="1">
    <citation type="submission" date="2020-11" db="EMBL/GenBank/DDBJ databases">
        <authorList>
            <person name="Tran Van P."/>
        </authorList>
    </citation>
    <scope>NUCLEOTIDE SEQUENCE</scope>
</reference>
<feature type="region of interest" description="Disordered" evidence="1">
    <location>
        <begin position="22"/>
        <end position="118"/>
    </location>
</feature>
<feature type="compositionally biased region" description="Basic and acidic residues" evidence="1">
    <location>
        <begin position="53"/>
        <end position="80"/>
    </location>
</feature>
<proteinExistence type="predicted"/>
<protein>
    <submittedName>
        <fullName evidence="2">Uncharacterized protein</fullName>
    </submittedName>
</protein>
<name>A0A7R9ENS4_9NEOP</name>